<sequence length="118" mass="13200">MLFILIYILEYALSANSSAMTAGHLLGFFCFRLSPTALRCVAARCLPRIHMSHSDSTAHAHQRPFVQLWLWPLLLGVLTLSGLLSALVSDGWGDAWSWLALGLPVAVMAWFGWFARRR</sequence>
<accession>A0ABU1ICQ8</accession>
<proteinExistence type="predicted"/>
<protein>
    <submittedName>
        <fullName evidence="2">Uncharacterized protein</fullName>
    </submittedName>
</protein>
<feature type="transmembrane region" description="Helical" evidence="1">
    <location>
        <begin position="68"/>
        <end position="89"/>
    </location>
</feature>
<gene>
    <name evidence="2" type="ORF">QE399_002700</name>
</gene>
<dbReference type="EMBL" id="JAVIZX010000001">
    <property type="protein sequence ID" value="MDR6215011.1"/>
    <property type="molecule type" value="Genomic_DNA"/>
</dbReference>
<feature type="transmembrane region" description="Helical" evidence="1">
    <location>
        <begin position="24"/>
        <end position="47"/>
    </location>
</feature>
<keyword evidence="1" id="KW-1133">Transmembrane helix</keyword>
<keyword evidence="1" id="KW-0812">Transmembrane</keyword>
<dbReference type="Proteomes" id="UP001267710">
    <property type="component" value="Unassembled WGS sequence"/>
</dbReference>
<evidence type="ECO:0000313" key="3">
    <source>
        <dbReference type="Proteomes" id="UP001267710"/>
    </source>
</evidence>
<keyword evidence="3" id="KW-1185">Reference proteome</keyword>
<evidence type="ECO:0000256" key="1">
    <source>
        <dbReference type="SAM" id="Phobius"/>
    </source>
</evidence>
<comment type="caution">
    <text evidence="2">The sequence shown here is derived from an EMBL/GenBank/DDBJ whole genome shotgun (WGS) entry which is preliminary data.</text>
</comment>
<evidence type="ECO:0000313" key="2">
    <source>
        <dbReference type="EMBL" id="MDR6215011.1"/>
    </source>
</evidence>
<reference evidence="2 3" key="1">
    <citation type="submission" date="2023-08" db="EMBL/GenBank/DDBJ databases">
        <title>Functional and genomic diversity of the sorghum phyllosphere microbiome.</title>
        <authorList>
            <person name="Shade A."/>
        </authorList>
    </citation>
    <scope>NUCLEOTIDE SEQUENCE [LARGE SCALE GENOMIC DNA]</scope>
    <source>
        <strain evidence="2 3">SORGH_AS_0335</strain>
    </source>
</reference>
<dbReference type="RefSeq" id="WP_309829303.1">
    <property type="nucleotide sequence ID" value="NZ_JAVIZX010000001.1"/>
</dbReference>
<organism evidence="2 3">
    <name type="scientific">Paracidovorax wautersii</name>
    <dbReference type="NCBI Taxonomy" id="1177982"/>
    <lineage>
        <taxon>Bacteria</taxon>
        <taxon>Pseudomonadati</taxon>
        <taxon>Pseudomonadota</taxon>
        <taxon>Betaproteobacteria</taxon>
        <taxon>Burkholderiales</taxon>
        <taxon>Comamonadaceae</taxon>
        <taxon>Paracidovorax</taxon>
    </lineage>
</organism>
<keyword evidence="1" id="KW-0472">Membrane</keyword>
<feature type="transmembrane region" description="Helical" evidence="1">
    <location>
        <begin position="95"/>
        <end position="115"/>
    </location>
</feature>
<name>A0ABU1ICQ8_9BURK</name>